<sequence length="241" mass="27176">MKLYDLLMIGQSKHWAHWLWRIPLLLLLALCVWLLIFRWVPVPTSAFMLRQDVVAVFSAETSFVRHDWVSLDQIPRQMQIAVIASEDQRFAEHWGIDMVATQAAIQAEMRGRGKGGGSTITQQLAKNLFLWEGRSYVRKGLEWGIASLMEVFWSKERILEVYLNTAQFSKADYGVGAASQNLLRKPVGKLGAADAALLAAVLPAPSKYSVVKPSGYVRARQSRIMRQMRSIGGAAYLQRLD</sequence>
<keyword evidence="2 11" id="KW-0997">Cell inner membrane</keyword>
<dbReference type="PANTHER" id="PTHR30400">
    <property type="entry name" value="MONOFUNCTIONAL BIOSYNTHETIC PEPTIDOGLYCAN TRANSGLYCOSYLASE"/>
    <property type="match status" value="1"/>
</dbReference>
<evidence type="ECO:0000259" key="12">
    <source>
        <dbReference type="Pfam" id="PF00912"/>
    </source>
</evidence>
<dbReference type="InterPro" id="IPR023346">
    <property type="entry name" value="Lysozyme-like_dom_sf"/>
</dbReference>
<keyword evidence="4 11" id="KW-0808">Transferase</keyword>
<keyword evidence="6 11" id="KW-0133">Cell shape</keyword>
<gene>
    <name evidence="11 13" type="primary">mtgA</name>
    <name evidence="13" type="ORF">J9253_02690</name>
</gene>
<dbReference type="Pfam" id="PF00912">
    <property type="entry name" value="Transgly"/>
    <property type="match status" value="1"/>
</dbReference>
<evidence type="ECO:0000256" key="2">
    <source>
        <dbReference type="ARBA" id="ARBA00022519"/>
    </source>
</evidence>
<keyword evidence="1 11" id="KW-1003">Cell membrane</keyword>
<evidence type="ECO:0000256" key="10">
    <source>
        <dbReference type="ARBA" id="ARBA00023316"/>
    </source>
</evidence>
<evidence type="ECO:0000256" key="5">
    <source>
        <dbReference type="ARBA" id="ARBA00022692"/>
    </source>
</evidence>
<comment type="subcellular location">
    <subcellularLocation>
        <location evidence="11">Cell inner membrane</location>
        <topology evidence="11">Single-pass membrane protein</topology>
    </subcellularLocation>
</comment>
<evidence type="ECO:0000256" key="3">
    <source>
        <dbReference type="ARBA" id="ARBA00022676"/>
    </source>
</evidence>
<dbReference type="PANTHER" id="PTHR30400:SF0">
    <property type="entry name" value="BIOSYNTHETIC PEPTIDOGLYCAN TRANSGLYCOSYLASE"/>
    <property type="match status" value="1"/>
</dbReference>
<evidence type="ECO:0000256" key="4">
    <source>
        <dbReference type="ARBA" id="ARBA00022679"/>
    </source>
</evidence>
<dbReference type="EMBL" id="CP072801">
    <property type="protein sequence ID" value="QTR46872.1"/>
    <property type="molecule type" value="Genomic_DNA"/>
</dbReference>
<comment type="pathway">
    <text evidence="11">Cell wall biogenesis; peptidoglycan biosynthesis.</text>
</comment>
<dbReference type="EC" id="2.4.99.28" evidence="11"/>
<evidence type="ECO:0000256" key="8">
    <source>
        <dbReference type="ARBA" id="ARBA00022989"/>
    </source>
</evidence>
<name>A0ABX7WUF8_9GAMM</name>
<keyword evidence="3 11" id="KW-0328">Glycosyltransferase</keyword>
<feature type="transmembrane region" description="Helical" evidence="11">
    <location>
        <begin position="20"/>
        <end position="40"/>
    </location>
</feature>
<evidence type="ECO:0000313" key="14">
    <source>
        <dbReference type="Proteomes" id="UP000672039"/>
    </source>
</evidence>
<comment type="similarity">
    <text evidence="11">Belongs to the glycosyltransferase 51 family.</text>
</comment>
<dbReference type="RefSeq" id="WP_210223192.1">
    <property type="nucleotide sequence ID" value="NZ_CP072801.1"/>
</dbReference>
<dbReference type="InterPro" id="IPR011812">
    <property type="entry name" value="Pep_trsgly"/>
</dbReference>
<dbReference type="NCBIfam" id="TIGR02070">
    <property type="entry name" value="mono_pep_trsgly"/>
    <property type="match status" value="1"/>
</dbReference>
<keyword evidence="9 11" id="KW-0472">Membrane</keyword>
<evidence type="ECO:0000256" key="9">
    <source>
        <dbReference type="ARBA" id="ARBA00023136"/>
    </source>
</evidence>
<reference evidence="13 14" key="1">
    <citation type="submission" date="2021-04" db="EMBL/GenBank/DDBJ databases">
        <title>Genomics, taxonomy and metabolism of representatives of sulfur bacteria of the genus Thiothrix: Thiothrix fructosivorans QT, Thiothrix unzii A1T and three new species, Thiothrix subterranea sp. nov., Thiothrix litoralis sp. nov. and 'Candidatus Thiothrix anitrata' sp. nov.</title>
        <authorList>
            <person name="Ravin N.V."/>
            <person name="Smolyakov D."/>
            <person name="Rudenko T.S."/>
            <person name="Mardanov A.V."/>
            <person name="Beletsky A.V."/>
            <person name="Markov N.D."/>
            <person name="Fomenkov A.I."/>
            <person name="Roberts R.J."/>
            <person name="Karnachuk O.V."/>
            <person name="Novikov A."/>
            <person name="Grabovich M.Y."/>
        </authorList>
    </citation>
    <scope>NUCLEOTIDE SEQUENCE [LARGE SCALE GENOMIC DNA]</scope>
    <source>
        <strain evidence="13 14">AS</strain>
    </source>
</reference>
<keyword evidence="10 11" id="KW-0961">Cell wall biogenesis/degradation</keyword>
<evidence type="ECO:0000256" key="1">
    <source>
        <dbReference type="ARBA" id="ARBA00022475"/>
    </source>
</evidence>
<dbReference type="InterPro" id="IPR036950">
    <property type="entry name" value="PBP_transglycosylase"/>
</dbReference>
<comment type="catalytic activity">
    <reaction evidence="11">
        <text>[GlcNAc-(1-&gt;4)-Mur2Ac(oyl-L-Ala-gamma-D-Glu-L-Lys-D-Ala-D-Ala)](n)-di-trans,octa-cis-undecaprenyl diphosphate + beta-D-GlcNAc-(1-&gt;4)-Mur2Ac(oyl-L-Ala-gamma-D-Glu-L-Lys-D-Ala-D-Ala)-di-trans,octa-cis-undecaprenyl diphosphate = [GlcNAc-(1-&gt;4)-Mur2Ac(oyl-L-Ala-gamma-D-Glu-L-Lys-D-Ala-D-Ala)](n+1)-di-trans,octa-cis-undecaprenyl diphosphate + di-trans,octa-cis-undecaprenyl diphosphate + H(+)</text>
        <dbReference type="Rhea" id="RHEA:23708"/>
        <dbReference type="Rhea" id="RHEA-COMP:9602"/>
        <dbReference type="Rhea" id="RHEA-COMP:9603"/>
        <dbReference type="ChEBI" id="CHEBI:15378"/>
        <dbReference type="ChEBI" id="CHEBI:58405"/>
        <dbReference type="ChEBI" id="CHEBI:60033"/>
        <dbReference type="ChEBI" id="CHEBI:78435"/>
        <dbReference type="EC" id="2.4.99.28"/>
    </reaction>
</comment>
<protein>
    <recommendedName>
        <fullName evidence="11">Biosynthetic peptidoglycan transglycosylase</fullName>
        <ecNumber evidence="11">2.4.99.28</ecNumber>
    </recommendedName>
    <alternativeName>
        <fullName evidence="11">Glycan polymerase</fullName>
    </alternativeName>
    <alternativeName>
        <fullName evidence="11">Peptidoglycan glycosyltransferase MtgA</fullName>
        <shortName evidence="11">PGT</shortName>
    </alternativeName>
</protein>
<keyword evidence="8 11" id="KW-1133">Transmembrane helix</keyword>
<accession>A0ABX7WUF8</accession>
<dbReference type="GO" id="GO:0016757">
    <property type="term" value="F:glycosyltransferase activity"/>
    <property type="evidence" value="ECO:0007669"/>
    <property type="project" value="UniProtKB-KW"/>
</dbReference>
<evidence type="ECO:0000256" key="6">
    <source>
        <dbReference type="ARBA" id="ARBA00022960"/>
    </source>
</evidence>
<feature type="domain" description="Glycosyl transferase family 51" evidence="12">
    <location>
        <begin position="64"/>
        <end position="228"/>
    </location>
</feature>
<evidence type="ECO:0000256" key="7">
    <source>
        <dbReference type="ARBA" id="ARBA00022984"/>
    </source>
</evidence>
<evidence type="ECO:0000256" key="11">
    <source>
        <dbReference type="HAMAP-Rule" id="MF_00766"/>
    </source>
</evidence>
<dbReference type="InterPro" id="IPR001264">
    <property type="entry name" value="Glyco_trans_51"/>
</dbReference>
<keyword evidence="5 11" id="KW-0812">Transmembrane</keyword>
<dbReference type="Proteomes" id="UP000672039">
    <property type="component" value="Chromosome"/>
</dbReference>
<keyword evidence="14" id="KW-1185">Reference proteome</keyword>
<dbReference type="Gene3D" id="1.10.3810.10">
    <property type="entry name" value="Biosynthetic peptidoglycan transglycosylase-like"/>
    <property type="match status" value="1"/>
</dbReference>
<dbReference type="SUPFAM" id="SSF53955">
    <property type="entry name" value="Lysozyme-like"/>
    <property type="match status" value="1"/>
</dbReference>
<evidence type="ECO:0000313" key="13">
    <source>
        <dbReference type="EMBL" id="QTR46872.1"/>
    </source>
</evidence>
<organism evidence="13 14">
    <name type="scientific">Thiothrix litoralis</name>
    <dbReference type="NCBI Taxonomy" id="2891210"/>
    <lineage>
        <taxon>Bacteria</taxon>
        <taxon>Pseudomonadati</taxon>
        <taxon>Pseudomonadota</taxon>
        <taxon>Gammaproteobacteria</taxon>
        <taxon>Thiotrichales</taxon>
        <taxon>Thiotrichaceae</taxon>
        <taxon>Thiothrix</taxon>
    </lineage>
</organism>
<dbReference type="HAMAP" id="MF_00766">
    <property type="entry name" value="PGT_MtgA"/>
    <property type="match status" value="1"/>
</dbReference>
<proteinExistence type="inferred from homology"/>
<comment type="function">
    <text evidence="11">Peptidoglycan polymerase that catalyzes glycan chain elongation from lipid-linked precursors.</text>
</comment>
<keyword evidence="7 11" id="KW-0573">Peptidoglycan synthesis</keyword>